<proteinExistence type="predicted"/>
<dbReference type="InterPro" id="IPR010982">
    <property type="entry name" value="Lambda_DNA-bd_dom_sf"/>
</dbReference>
<dbReference type="InterPro" id="IPR001387">
    <property type="entry name" value="Cro/C1-type_HTH"/>
</dbReference>
<dbReference type="CDD" id="cd00093">
    <property type="entry name" value="HTH_XRE"/>
    <property type="match status" value="1"/>
</dbReference>
<comment type="caution">
    <text evidence="2">The sequence shown here is derived from an EMBL/GenBank/DDBJ whole genome shotgun (WGS) entry which is preliminary data.</text>
</comment>
<evidence type="ECO:0000259" key="1">
    <source>
        <dbReference type="Pfam" id="PF19054"/>
    </source>
</evidence>
<dbReference type="EMBL" id="JAJVCN010000005">
    <property type="protein sequence ID" value="MCE7011834.1"/>
    <property type="molecule type" value="Genomic_DNA"/>
</dbReference>
<dbReference type="Proteomes" id="UP001521150">
    <property type="component" value="Unassembled WGS sequence"/>
</dbReference>
<evidence type="ECO:0000313" key="2">
    <source>
        <dbReference type="EMBL" id="MCE7011834.1"/>
    </source>
</evidence>
<protein>
    <submittedName>
        <fullName evidence="2">Helix-turn-helix transcriptional regulator</fullName>
    </submittedName>
</protein>
<dbReference type="Pfam" id="PF13560">
    <property type="entry name" value="HTH_31"/>
    <property type="match status" value="1"/>
</dbReference>
<keyword evidence="3" id="KW-1185">Reference proteome</keyword>
<dbReference type="Gene3D" id="1.10.260.40">
    <property type="entry name" value="lambda repressor-like DNA-binding domains"/>
    <property type="match status" value="1"/>
</dbReference>
<reference evidence="2 3" key="1">
    <citation type="submission" date="2021-12" db="EMBL/GenBank/DDBJ databases">
        <title>Genome sequence of Kibdelosporangium philippinense ATCC 49844.</title>
        <authorList>
            <person name="Fedorov E.A."/>
            <person name="Omeragic M."/>
            <person name="Shalygina K.F."/>
            <person name="Maclea K.S."/>
        </authorList>
    </citation>
    <scope>NUCLEOTIDE SEQUENCE [LARGE SCALE GENOMIC DNA]</scope>
    <source>
        <strain evidence="2 3">ATCC 49844</strain>
    </source>
</reference>
<sequence length="297" mass="33863">MRLPIVAGAFLEAVWLMDGTGRPLNFHVRKLVRELIRLRQEAGLIQKDVFRTTRMTPSKMSRFEVGIQVPKFLETQALLDLYGVPVCDWKYYQDIRDRAAEKPWWEGKGLQDVALISDEHEARVVRDVQLMYLPVLLRTEAYARRLLETTSPSLDDERLAMELEACVRRGKVLDGDDPVYLHALIYQPVLQSGVDVEQLRHLRDLAARPNVTVQIITHPTDPRSDMKTSFTLVSFPDKEDPDVAYTEGLVGPAQTEDAKQVGALRSTFENLVKFAMSPEESLTHLNILLERARDEAP</sequence>
<feature type="domain" description="DUF5753" evidence="1">
    <location>
        <begin position="118"/>
        <end position="285"/>
    </location>
</feature>
<dbReference type="Pfam" id="PF19054">
    <property type="entry name" value="DUF5753"/>
    <property type="match status" value="1"/>
</dbReference>
<organism evidence="2 3">
    <name type="scientific">Kibdelosporangium philippinense</name>
    <dbReference type="NCBI Taxonomy" id="211113"/>
    <lineage>
        <taxon>Bacteria</taxon>
        <taxon>Bacillati</taxon>
        <taxon>Actinomycetota</taxon>
        <taxon>Actinomycetes</taxon>
        <taxon>Pseudonocardiales</taxon>
        <taxon>Pseudonocardiaceae</taxon>
        <taxon>Kibdelosporangium</taxon>
    </lineage>
</organism>
<gene>
    <name evidence="2" type="ORF">LWC34_54835</name>
</gene>
<name>A0ABS8ZVW9_9PSEU</name>
<evidence type="ECO:0000313" key="3">
    <source>
        <dbReference type="Proteomes" id="UP001521150"/>
    </source>
</evidence>
<accession>A0ABS8ZVW9</accession>
<dbReference type="SUPFAM" id="SSF47413">
    <property type="entry name" value="lambda repressor-like DNA-binding domains"/>
    <property type="match status" value="1"/>
</dbReference>
<dbReference type="InterPro" id="IPR043917">
    <property type="entry name" value="DUF5753"/>
</dbReference>
<dbReference type="RefSeq" id="WP_233734597.1">
    <property type="nucleotide sequence ID" value="NZ_JAJVCN010000005.1"/>
</dbReference>